<dbReference type="GO" id="GO:0005634">
    <property type="term" value="C:nucleus"/>
    <property type="evidence" value="ECO:0007669"/>
    <property type="project" value="TreeGrafter"/>
</dbReference>
<proteinExistence type="inferred from homology"/>
<dbReference type="InterPro" id="IPR005760">
    <property type="entry name" value="A/G_AdeGlyc_MutY"/>
</dbReference>
<dbReference type="InterPro" id="IPR004036">
    <property type="entry name" value="Endonuclease-III-like_CS2"/>
</dbReference>
<evidence type="ECO:0000256" key="7">
    <source>
        <dbReference type="ARBA" id="ARBA00022763"/>
    </source>
</evidence>
<dbReference type="PROSITE" id="PS00764">
    <property type="entry name" value="ENDONUCLEASE_III_1"/>
    <property type="match status" value="1"/>
</dbReference>
<dbReference type="Gene3D" id="3.90.79.10">
    <property type="entry name" value="Nucleoside Triphosphate Pyrophosphohydrolase"/>
    <property type="match status" value="1"/>
</dbReference>
<evidence type="ECO:0000256" key="8">
    <source>
        <dbReference type="ARBA" id="ARBA00022801"/>
    </source>
</evidence>
<evidence type="ECO:0000256" key="1">
    <source>
        <dbReference type="ARBA" id="ARBA00000843"/>
    </source>
</evidence>
<dbReference type="PROSITE" id="PS01155">
    <property type="entry name" value="ENDONUCLEASE_III_2"/>
    <property type="match status" value="1"/>
</dbReference>
<dbReference type="EMBL" id="HBHK01009523">
    <property type="protein sequence ID" value="CAD9677729.1"/>
    <property type="molecule type" value="Transcribed_RNA"/>
</dbReference>
<keyword evidence="7 13" id="KW-0227">DNA damage</keyword>
<dbReference type="InterPro" id="IPR004035">
    <property type="entry name" value="Endouclease-III_FeS-bd_BS"/>
</dbReference>
<dbReference type="InterPro" id="IPR003651">
    <property type="entry name" value="Endonuclease3_FeS-loop_motif"/>
</dbReference>
<dbReference type="InterPro" id="IPR023170">
    <property type="entry name" value="HhH_base_excis_C"/>
</dbReference>
<dbReference type="InterPro" id="IPR000445">
    <property type="entry name" value="HhH_motif"/>
</dbReference>
<dbReference type="GO" id="GO:0006298">
    <property type="term" value="P:mismatch repair"/>
    <property type="evidence" value="ECO:0007669"/>
    <property type="project" value="TreeGrafter"/>
</dbReference>
<evidence type="ECO:0000256" key="12">
    <source>
        <dbReference type="ARBA" id="ARBA00023295"/>
    </source>
</evidence>
<dbReference type="Pfam" id="PF14815">
    <property type="entry name" value="NUDIX_4"/>
    <property type="match status" value="1"/>
</dbReference>
<dbReference type="Pfam" id="PF10576">
    <property type="entry name" value="EndIII_4Fe-2S"/>
    <property type="match status" value="1"/>
</dbReference>
<dbReference type="SMART" id="SM00525">
    <property type="entry name" value="FES"/>
    <property type="match status" value="1"/>
</dbReference>
<feature type="domain" description="HhH-GPD" evidence="14">
    <location>
        <begin position="71"/>
        <end position="222"/>
    </location>
</feature>
<dbReference type="AlphaFoldDB" id="A0A7S2RQD0"/>
<comment type="cofactor">
    <cofactor evidence="13">
        <name>[4Fe-4S] cluster</name>
        <dbReference type="ChEBI" id="CHEBI:49883"/>
    </cofactor>
    <text evidence="13">Binds 1 [4Fe-4S] cluster.</text>
</comment>
<keyword evidence="6" id="KW-0479">Metal-binding</keyword>
<keyword evidence="11" id="KW-0234">DNA repair</keyword>
<dbReference type="NCBIfam" id="TIGR01084">
    <property type="entry name" value="mutY"/>
    <property type="match status" value="1"/>
</dbReference>
<dbReference type="GO" id="GO:0032357">
    <property type="term" value="F:oxidized purine DNA binding"/>
    <property type="evidence" value="ECO:0007669"/>
    <property type="project" value="TreeGrafter"/>
</dbReference>
<evidence type="ECO:0000259" key="14">
    <source>
        <dbReference type="SMART" id="SM00478"/>
    </source>
</evidence>
<dbReference type="InterPro" id="IPR003265">
    <property type="entry name" value="HhH-GPD_domain"/>
</dbReference>
<dbReference type="GO" id="GO:0051539">
    <property type="term" value="F:4 iron, 4 sulfur cluster binding"/>
    <property type="evidence" value="ECO:0007669"/>
    <property type="project" value="UniProtKB-UniRule"/>
</dbReference>
<dbReference type="Gene3D" id="1.10.340.30">
    <property type="entry name" value="Hypothetical protein, domain 2"/>
    <property type="match status" value="1"/>
</dbReference>
<dbReference type="FunFam" id="1.10.340.30:FF:000002">
    <property type="entry name" value="Adenine DNA glycosylase"/>
    <property type="match status" value="1"/>
</dbReference>
<dbReference type="GO" id="GO:0006284">
    <property type="term" value="P:base-excision repair"/>
    <property type="evidence" value="ECO:0007669"/>
    <property type="project" value="UniProtKB-UniRule"/>
</dbReference>
<dbReference type="PANTHER" id="PTHR42944">
    <property type="entry name" value="ADENINE DNA GLYCOSYLASE"/>
    <property type="match status" value="1"/>
</dbReference>
<dbReference type="GO" id="GO:0034039">
    <property type="term" value="F:8-oxo-7,8-dihydroguanine DNA N-glycosylase activity"/>
    <property type="evidence" value="ECO:0007669"/>
    <property type="project" value="TreeGrafter"/>
</dbReference>
<dbReference type="Gene3D" id="1.10.1670.10">
    <property type="entry name" value="Helix-hairpin-Helix base-excision DNA repair enzymes (C-terminal)"/>
    <property type="match status" value="1"/>
</dbReference>
<evidence type="ECO:0000256" key="2">
    <source>
        <dbReference type="ARBA" id="ARBA00008343"/>
    </source>
</evidence>
<comment type="catalytic activity">
    <reaction evidence="1 13">
        <text>Hydrolyzes free adenine bases from 7,8-dihydro-8-oxoguanine:adenine mismatched double-stranded DNA, leaving an apurinic site.</text>
        <dbReference type="EC" id="3.2.2.31"/>
    </reaction>
</comment>
<evidence type="ECO:0000256" key="10">
    <source>
        <dbReference type="ARBA" id="ARBA00023014"/>
    </source>
</evidence>
<dbReference type="GO" id="GO:0046872">
    <property type="term" value="F:metal ion binding"/>
    <property type="evidence" value="ECO:0007669"/>
    <property type="project" value="UniProtKB-UniRule"/>
</dbReference>
<reference evidence="15" key="1">
    <citation type="submission" date="2021-01" db="EMBL/GenBank/DDBJ databases">
        <authorList>
            <person name="Corre E."/>
            <person name="Pelletier E."/>
            <person name="Niang G."/>
            <person name="Scheremetjew M."/>
            <person name="Finn R."/>
            <person name="Kale V."/>
            <person name="Holt S."/>
            <person name="Cochrane G."/>
            <person name="Meng A."/>
            <person name="Brown T."/>
            <person name="Cohen L."/>
        </authorList>
    </citation>
    <scope>NUCLEOTIDE SEQUENCE</scope>
    <source>
        <strain evidence="15">NY070348D</strain>
    </source>
</reference>
<protein>
    <recommendedName>
        <fullName evidence="4 13">Adenine DNA glycosylase</fullName>
        <ecNumber evidence="3 13">3.2.2.31</ecNumber>
    </recommendedName>
</protein>
<keyword evidence="10" id="KW-0411">Iron-sulfur</keyword>
<dbReference type="Pfam" id="PF00730">
    <property type="entry name" value="HhH-GPD"/>
    <property type="match status" value="1"/>
</dbReference>
<accession>A0A7S2RQD0</accession>
<dbReference type="SMART" id="SM00478">
    <property type="entry name" value="ENDO3c"/>
    <property type="match status" value="1"/>
</dbReference>
<evidence type="ECO:0000256" key="11">
    <source>
        <dbReference type="ARBA" id="ARBA00023204"/>
    </source>
</evidence>
<sequence>MEDIEDLFCAKRLVGEGNVIESVHEKLLGWYDDNRRALPWRGDCGDFGGKITKGGERRQVSAYETWISEIMLQQTRVETVIEYFKRWVKRFPTVQSLAKADSDEVNSMWAGLGYYSRARNLHAGAKKVVENFEGIIPNDRKDLLSIPGIGAYTCGAILSIAFNKRSPLVDGNVIRVFSRICAVLREAKDKHTVKGCWTLAETLIPQTRPGDFNQALMELGATVCTPQRPKCEICPIRQHCLAYSKDPQTVERYPVKSQRKVLPVENYAVTVFSKQRVSQEGEKEYLLTKRPPKGLLAGQWEFLHVPIKEDSLKCVNKRRKAVERWTAKNPQHLAPCNICRSSGQASDVGSFKHTFSHLRHVVCVESIELSVVDCKCSIQPSPGATKTPLAWMTADEMHAKGLTKITKRCLELVTKVDEPEKPKKKRKTKM</sequence>
<evidence type="ECO:0000256" key="13">
    <source>
        <dbReference type="RuleBase" id="RU365096"/>
    </source>
</evidence>
<dbReference type="CDD" id="cd03431">
    <property type="entry name" value="NUDIX_DNA_Glycosylase_C-MutY"/>
    <property type="match status" value="1"/>
</dbReference>
<evidence type="ECO:0000313" key="15">
    <source>
        <dbReference type="EMBL" id="CAD9677729.1"/>
    </source>
</evidence>
<dbReference type="InterPro" id="IPR011257">
    <property type="entry name" value="DNA_glycosylase"/>
</dbReference>
<dbReference type="InterPro" id="IPR029119">
    <property type="entry name" value="MutY_C"/>
</dbReference>
<dbReference type="InterPro" id="IPR044298">
    <property type="entry name" value="MIG/MutY"/>
</dbReference>
<organism evidence="15">
    <name type="scientific">Mucochytrium quahogii</name>
    <dbReference type="NCBI Taxonomy" id="96639"/>
    <lineage>
        <taxon>Eukaryota</taxon>
        <taxon>Sar</taxon>
        <taxon>Stramenopiles</taxon>
        <taxon>Bigyra</taxon>
        <taxon>Labyrinthulomycetes</taxon>
        <taxon>Thraustochytrida</taxon>
        <taxon>Thraustochytriidae</taxon>
        <taxon>Mucochytrium</taxon>
    </lineage>
</organism>
<dbReference type="CDD" id="cd00056">
    <property type="entry name" value="ENDO3c"/>
    <property type="match status" value="1"/>
</dbReference>
<keyword evidence="12 13" id="KW-0326">Glycosidase</keyword>
<dbReference type="InterPro" id="IPR015797">
    <property type="entry name" value="NUDIX_hydrolase-like_dom_sf"/>
</dbReference>
<evidence type="ECO:0000256" key="3">
    <source>
        <dbReference type="ARBA" id="ARBA00012045"/>
    </source>
</evidence>
<dbReference type="FunFam" id="1.10.1670.10:FF:000002">
    <property type="entry name" value="Adenine DNA glycosylase"/>
    <property type="match status" value="1"/>
</dbReference>
<keyword evidence="5" id="KW-0004">4Fe-4S</keyword>
<evidence type="ECO:0000256" key="6">
    <source>
        <dbReference type="ARBA" id="ARBA00022723"/>
    </source>
</evidence>
<dbReference type="GO" id="GO:0000701">
    <property type="term" value="F:purine-specific mismatch base pair DNA N-glycosylase activity"/>
    <property type="evidence" value="ECO:0007669"/>
    <property type="project" value="UniProtKB-EC"/>
</dbReference>
<dbReference type="SUPFAM" id="SSF55811">
    <property type="entry name" value="Nudix"/>
    <property type="match status" value="1"/>
</dbReference>
<dbReference type="GO" id="GO:0035485">
    <property type="term" value="F:adenine/guanine mispair binding"/>
    <property type="evidence" value="ECO:0007669"/>
    <property type="project" value="TreeGrafter"/>
</dbReference>
<dbReference type="EC" id="3.2.2.31" evidence="3 13"/>
<dbReference type="PANTHER" id="PTHR42944:SF1">
    <property type="entry name" value="ADENINE DNA GLYCOSYLASE"/>
    <property type="match status" value="1"/>
</dbReference>
<dbReference type="Pfam" id="PF00633">
    <property type="entry name" value="HHH"/>
    <property type="match status" value="1"/>
</dbReference>
<keyword evidence="9 13" id="KW-0408">Iron</keyword>
<name>A0A7S2RQD0_9STRA</name>
<dbReference type="SUPFAM" id="SSF48150">
    <property type="entry name" value="DNA-glycosylase"/>
    <property type="match status" value="1"/>
</dbReference>
<evidence type="ECO:0000256" key="9">
    <source>
        <dbReference type="ARBA" id="ARBA00023004"/>
    </source>
</evidence>
<gene>
    <name evidence="15" type="ORF">QSP1433_LOCUS5903</name>
</gene>
<comment type="similarity">
    <text evidence="2 13">Belongs to the Nth/MutY family.</text>
</comment>
<evidence type="ECO:0000256" key="5">
    <source>
        <dbReference type="ARBA" id="ARBA00022485"/>
    </source>
</evidence>
<comment type="function">
    <text evidence="13">Adenine glycosylase active on G-A mispairs.</text>
</comment>
<keyword evidence="8" id="KW-0378">Hydrolase</keyword>
<evidence type="ECO:0000256" key="4">
    <source>
        <dbReference type="ARBA" id="ARBA00022023"/>
    </source>
</evidence>